<dbReference type="EMBL" id="UINC01178845">
    <property type="protein sequence ID" value="SVD87221.1"/>
    <property type="molecule type" value="Genomic_DNA"/>
</dbReference>
<dbReference type="AlphaFoldDB" id="A0A382YVS6"/>
<organism evidence="1">
    <name type="scientific">marine metagenome</name>
    <dbReference type="NCBI Taxonomy" id="408172"/>
    <lineage>
        <taxon>unclassified sequences</taxon>
        <taxon>metagenomes</taxon>
        <taxon>ecological metagenomes</taxon>
    </lineage>
</organism>
<gene>
    <name evidence="1" type="ORF">METZ01_LOCUS440075</name>
</gene>
<protein>
    <submittedName>
        <fullName evidence="1">Uncharacterized protein</fullName>
    </submittedName>
</protein>
<name>A0A382YVS6_9ZZZZ</name>
<accession>A0A382YVS6</accession>
<evidence type="ECO:0000313" key="1">
    <source>
        <dbReference type="EMBL" id="SVD87221.1"/>
    </source>
</evidence>
<sequence>MPASISDVYSDLSLTKPVYQKEDN</sequence>
<proteinExistence type="predicted"/>
<reference evidence="1" key="1">
    <citation type="submission" date="2018-05" db="EMBL/GenBank/DDBJ databases">
        <authorList>
            <person name="Lanie J.A."/>
            <person name="Ng W.-L."/>
            <person name="Kazmierczak K.M."/>
            <person name="Andrzejewski T.M."/>
            <person name="Davidsen T.M."/>
            <person name="Wayne K.J."/>
            <person name="Tettelin H."/>
            <person name="Glass J.I."/>
            <person name="Rusch D."/>
            <person name="Podicherti R."/>
            <person name="Tsui H.-C.T."/>
            <person name="Winkler M.E."/>
        </authorList>
    </citation>
    <scope>NUCLEOTIDE SEQUENCE</scope>
</reference>